<comment type="caution">
    <text evidence="4">Lacks conserved residue(s) required for the propagation of feature annotation.</text>
</comment>
<feature type="binding site" evidence="4">
    <location>
        <position position="234"/>
    </location>
    <ligand>
        <name>1D-myo-inositol 2-(L-cysteinylamino)-2-deoxy-alpha-D-glucopyranoside</name>
        <dbReference type="ChEBI" id="CHEBI:58887"/>
    </ligand>
</feature>
<dbReference type="AlphaFoldDB" id="A0A2S6AXK3"/>
<evidence type="ECO:0000313" key="8">
    <source>
        <dbReference type="Proteomes" id="UP000239874"/>
    </source>
</evidence>
<feature type="binding site" evidence="4">
    <location>
        <begin position="293"/>
        <end position="295"/>
    </location>
    <ligand>
        <name>acetyl-CoA</name>
        <dbReference type="ChEBI" id="CHEBI:57288"/>
        <label>2</label>
    </ligand>
</feature>
<dbReference type="Proteomes" id="UP000239874">
    <property type="component" value="Unassembled WGS sequence"/>
</dbReference>
<gene>
    <name evidence="4 7" type="primary">mshD</name>
    <name evidence="7" type="ORF">C5E45_02310</name>
</gene>
<keyword evidence="1 4" id="KW-0808">Transferase</keyword>
<feature type="domain" description="N-acetyltransferase" evidence="6">
    <location>
        <begin position="207"/>
        <end position="356"/>
    </location>
</feature>
<evidence type="ECO:0000259" key="6">
    <source>
        <dbReference type="PROSITE" id="PS51186"/>
    </source>
</evidence>
<dbReference type="NCBIfam" id="TIGR03448">
    <property type="entry name" value="mycothiol_MshD"/>
    <property type="match status" value="1"/>
</dbReference>
<reference evidence="7 8" key="1">
    <citation type="submission" date="2018-02" db="EMBL/GenBank/DDBJ databases">
        <title>8 Nocardia nova and 1 Nocardia cyriacigeorgica strain used for evolution to TMP-SMX.</title>
        <authorList>
            <person name="Mehta H."/>
            <person name="Weng J."/>
            <person name="Shamoo Y."/>
        </authorList>
    </citation>
    <scope>NUCLEOTIDE SEQUENCE [LARGE SCALE GENOMIC DNA]</scope>
    <source>
        <strain evidence="7 8">MDA3139</strain>
    </source>
</reference>
<dbReference type="EMBL" id="PSZC01000001">
    <property type="protein sequence ID" value="PPJ39959.1"/>
    <property type="molecule type" value="Genomic_DNA"/>
</dbReference>
<evidence type="ECO:0000256" key="2">
    <source>
        <dbReference type="ARBA" id="ARBA00022737"/>
    </source>
</evidence>
<feature type="binding site" evidence="4">
    <location>
        <position position="276"/>
    </location>
    <ligand>
        <name>1D-myo-inositol 2-(L-cysteinylamino)-2-deoxy-alpha-D-glucopyranoside</name>
        <dbReference type="ChEBI" id="CHEBI:58887"/>
    </ligand>
</feature>
<dbReference type="GO" id="GO:0010125">
    <property type="term" value="P:mycothiol biosynthetic process"/>
    <property type="evidence" value="ECO:0007669"/>
    <property type="project" value="UniProtKB-UniRule"/>
</dbReference>
<organism evidence="7 8">
    <name type="scientific">Nocardia nova</name>
    <dbReference type="NCBI Taxonomy" id="37330"/>
    <lineage>
        <taxon>Bacteria</taxon>
        <taxon>Bacillati</taxon>
        <taxon>Actinomycetota</taxon>
        <taxon>Actinomycetes</taxon>
        <taxon>Mycobacteriales</taxon>
        <taxon>Nocardiaceae</taxon>
        <taxon>Nocardia</taxon>
    </lineage>
</organism>
<name>A0A2S6AXK3_9NOCA</name>
<dbReference type="CDD" id="cd04301">
    <property type="entry name" value="NAT_SF"/>
    <property type="match status" value="2"/>
</dbReference>
<dbReference type="HAMAP" id="MF_01698">
    <property type="entry name" value="MshD"/>
    <property type="match status" value="1"/>
</dbReference>
<feature type="region of interest" description="Disordered" evidence="5">
    <location>
        <begin position="55"/>
        <end position="97"/>
    </location>
</feature>
<dbReference type="PROSITE" id="PS51186">
    <property type="entry name" value="GNAT"/>
    <property type="match status" value="2"/>
</dbReference>
<dbReference type="InterPro" id="IPR016181">
    <property type="entry name" value="Acyl_CoA_acyltransferase"/>
</dbReference>
<dbReference type="SUPFAM" id="SSF55729">
    <property type="entry name" value="Acyl-CoA N-acyltransferases (Nat)"/>
    <property type="match status" value="1"/>
</dbReference>
<dbReference type="Gene3D" id="3.40.630.30">
    <property type="match status" value="1"/>
</dbReference>
<dbReference type="OrthoDB" id="3208058at2"/>
<keyword evidence="3 4" id="KW-0012">Acyltransferase</keyword>
<dbReference type="RefSeq" id="WP_104373961.1">
    <property type="nucleotide sequence ID" value="NZ_PSZC01000001.1"/>
</dbReference>
<keyword evidence="2 4" id="KW-0677">Repeat</keyword>
<feature type="binding site" evidence="4">
    <location>
        <position position="289"/>
    </location>
    <ligand>
        <name>1D-myo-inositol 2-(L-cysteinylamino)-2-deoxy-alpha-D-glucopyranoside</name>
        <dbReference type="ChEBI" id="CHEBI:58887"/>
    </ligand>
</feature>
<sequence>MGVSVQVPEWTTELAPATAARIVELLERAGAADGVAPISEQAVLSVTASGTVESATAPAGPAATDSGSAAPASPETDPAAADHDHGDVEPPTGRTRHLPVERDGELVAYANLVPAHGDHPAMAEAVVDPRARGRGIGATLVAAALQAGGPGARIWAHGNLAPARAVAGRLGLTIARELWQMRRPLTQAPDGDQATVELPELEVPADIVLRTYAGPADDAEILRVNNAAFDWHPEQGGWTEAEIAVRRAAPWFDPKGLFIAADPADPSHILGFHWTKVHEPDETSDAVGEVYVVAIDPAAQGRGLGRVLTLAGLHYLRDRGLGAVILYTEADNTAAVHTYTRLGFETAHIDAAYTAR</sequence>
<dbReference type="InterPro" id="IPR050276">
    <property type="entry name" value="MshD_Acetyltransferase"/>
</dbReference>
<comment type="caution">
    <text evidence="7">The sequence shown here is derived from an EMBL/GenBank/DDBJ whole genome shotgun (WGS) entry which is preliminary data.</text>
</comment>
<accession>A0A2S6AXK3</accession>
<comment type="subunit">
    <text evidence="4">Monomer.</text>
</comment>
<proteinExistence type="inferred from homology"/>
<protein>
    <recommendedName>
        <fullName evidence="4">Mycothiol acetyltransferase</fullName>
        <shortName evidence="4">MSH acetyltransferase</shortName>
        <ecNumber evidence="4">2.3.1.189</ecNumber>
    </recommendedName>
    <alternativeName>
        <fullName evidence="4">Mycothiol synthase</fullName>
    </alternativeName>
</protein>
<dbReference type="PANTHER" id="PTHR43617">
    <property type="entry name" value="L-AMINO ACID N-ACETYLTRANSFERASE"/>
    <property type="match status" value="1"/>
</dbReference>
<evidence type="ECO:0000256" key="4">
    <source>
        <dbReference type="HAMAP-Rule" id="MF_01698"/>
    </source>
</evidence>
<feature type="binding site" evidence="4">
    <location>
        <position position="40"/>
    </location>
    <ligand>
        <name>1D-myo-inositol 2-(L-cysteinylamino)-2-deoxy-alpha-D-glucopyranoside</name>
        <dbReference type="ChEBI" id="CHEBI:58887"/>
    </ligand>
</feature>
<dbReference type="InterPro" id="IPR000182">
    <property type="entry name" value="GNAT_dom"/>
</dbReference>
<evidence type="ECO:0000256" key="5">
    <source>
        <dbReference type="SAM" id="MobiDB-lite"/>
    </source>
</evidence>
<comment type="catalytic activity">
    <reaction evidence="4">
        <text>1D-myo-inositol 2-(L-cysteinylamino)-2-deoxy-alpha-D-glucopyranoside + acetyl-CoA = mycothiol + CoA + H(+)</text>
        <dbReference type="Rhea" id="RHEA:26172"/>
        <dbReference type="ChEBI" id="CHEBI:15378"/>
        <dbReference type="ChEBI" id="CHEBI:16768"/>
        <dbReference type="ChEBI" id="CHEBI:57287"/>
        <dbReference type="ChEBI" id="CHEBI:57288"/>
        <dbReference type="ChEBI" id="CHEBI:58887"/>
        <dbReference type="EC" id="2.3.1.189"/>
    </reaction>
</comment>
<comment type="similarity">
    <text evidence="4">Belongs to the acetyltransferase family. MshD subfamily.</text>
</comment>
<feature type="binding site" evidence="4">
    <location>
        <position position="327"/>
    </location>
    <ligand>
        <name>1D-myo-inositol 2-(L-cysteinylamino)-2-deoxy-alpha-D-glucopyranoside</name>
        <dbReference type="ChEBI" id="CHEBI:58887"/>
    </ligand>
</feature>
<evidence type="ECO:0000256" key="3">
    <source>
        <dbReference type="ARBA" id="ARBA00023315"/>
    </source>
</evidence>
<dbReference type="Pfam" id="PF00583">
    <property type="entry name" value="Acetyltransf_1"/>
    <property type="match status" value="2"/>
</dbReference>
<dbReference type="PIRSF" id="PIRSF021524">
    <property type="entry name" value="MSH_acetyltransferase"/>
    <property type="match status" value="1"/>
</dbReference>
<evidence type="ECO:0000256" key="1">
    <source>
        <dbReference type="ARBA" id="ARBA00022679"/>
    </source>
</evidence>
<dbReference type="PANTHER" id="PTHR43617:SF31">
    <property type="entry name" value="MYCOTHIOL ACETYLTRANSFERASE"/>
    <property type="match status" value="1"/>
</dbReference>
<dbReference type="GO" id="GO:0008999">
    <property type="term" value="F:protein-N-terminal-alanine acetyltransferase activity"/>
    <property type="evidence" value="ECO:0007669"/>
    <property type="project" value="TreeGrafter"/>
</dbReference>
<feature type="domain" description="N-acetyltransferase" evidence="6">
    <location>
        <begin position="50"/>
        <end position="186"/>
    </location>
</feature>
<feature type="binding site" evidence="4">
    <location>
        <begin position="125"/>
        <end position="127"/>
    </location>
    <ligand>
        <name>acetyl-CoA</name>
        <dbReference type="ChEBI" id="CHEBI:57288"/>
        <label>1</label>
    </ligand>
</feature>
<feature type="binding site" evidence="4">
    <location>
        <begin position="300"/>
        <end position="306"/>
    </location>
    <ligand>
        <name>acetyl-CoA</name>
        <dbReference type="ChEBI" id="CHEBI:57288"/>
        <label>2</label>
    </ligand>
</feature>
<comment type="function">
    <text evidence="4">Catalyzes the transfer of acetyl from acetyl-CoA to desacetylmycothiol (Cys-GlcN-Ins) to form mycothiol.</text>
</comment>
<dbReference type="GO" id="GO:0035447">
    <property type="term" value="F:mycothiol synthase activity"/>
    <property type="evidence" value="ECO:0007669"/>
    <property type="project" value="UniProtKB-UniRule"/>
</dbReference>
<evidence type="ECO:0000313" key="7">
    <source>
        <dbReference type="EMBL" id="PPJ39959.1"/>
    </source>
</evidence>
<dbReference type="InterPro" id="IPR017813">
    <property type="entry name" value="Mycothiol_AcTrfase"/>
</dbReference>
<feature type="binding site" evidence="4">
    <location>
        <begin position="332"/>
        <end position="337"/>
    </location>
    <ligand>
        <name>acetyl-CoA</name>
        <dbReference type="ChEBI" id="CHEBI:57288"/>
        <label>2</label>
    </ligand>
</feature>
<dbReference type="EC" id="2.3.1.189" evidence="4"/>